<organism evidence="2 3">
    <name type="scientific">Solitalea longa</name>
    <dbReference type="NCBI Taxonomy" id="2079460"/>
    <lineage>
        <taxon>Bacteria</taxon>
        <taxon>Pseudomonadati</taxon>
        <taxon>Bacteroidota</taxon>
        <taxon>Sphingobacteriia</taxon>
        <taxon>Sphingobacteriales</taxon>
        <taxon>Sphingobacteriaceae</taxon>
        <taxon>Solitalea</taxon>
    </lineage>
</organism>
<keyword evidence="3" id="KW-1185">Reference proteome</keyword>
<evidence type="ECO:0000313" key="3">
    <source>
        <dbReference type="Proteomes" id="UP000236893"/>
    </source>
</evidence>
<dbReference type="AlphaFoldDB" id="A0A2S5A2Z6"/>
<sequence length="162" mass="18176">MKRIICSLLLLGALLFSFQISSAQEIKRKTVQGVWRLDSILYDNIKAYSTIKVFGDVDAACMINSVWTFYGNWDGKILSPMAEGCPTTPQTLVWSTGKAETGNYFGIKPLLAGQKGKQITQGFKMPIQSIDGKNMVWNETVNLNYKTSHITYFFTKTSKKAK</sequence>
<name>A0A2S5A2Z6_9SPHI</name>
<feature type="chain" id="PRO_5015739290" description="Lipocalin-like domain-containing protein" evidence="1">
    <location>
        <begin position="24"/>
        <end position="162"/>
    </location>
</feature>
<accession>A0A2S5A2Z6</accession>
<protein>
    <recommendedName>
        <fullName evidence="4">Lipocalin-like domain-containing protein</fullName>
    </recommendedName>
</protein>
<dbReference type="Proteomes" id="UP000236893">
    <property type="component" value="Unassembled WGS sequence"/>
</dbReference>
<evidence type="ECO:0008006" key="4">
    <source>
        <dbReference type="Google" id="ProtNLM"/>
    </source>
</evidence>
<proteinExistence type="predicted"/>
<evidence type="ECO:0000313" key="2">
    <source>
        <dbReference type="EMBL" id="POY36662.1"/>
    </source>
</evidence>
<gene>
    <name evidence="2" type="ORF">C3K47_09845</name>
</gene>
<feature type="signal peptide" evidence="1">
    <location>
        <begin position="1"/>
        <end position="23"/>
    </location>
</feature>
<comment type="caution">
    <text evidence="2">The sequence shown here is derived from an EMBL/GenBank/DDBJ whole genome shotgun (WGS) entry which is preliminary data.</text>
</comment>
<evidence type="ECO:0000256" key="1">
    <source>
        <dbReference type="SAM" id="SignalP"/>
    </source>
</evidence>
<dbReference type="EMBL" id="PQVF01000006">
    <property type="protein sequence ID" value="POY36662.1"/>
    <property type="molecule type" value="Genomic_DNA"/>
</dbReference>
<reference evidence="2 3" key="1">
    <citation type="submission" date="2018-01" db="EMBL/GenBank/DDBJ databases">
        <authorList>
            <person name="Gaut B.S."/>
            <person name="Morton B.R."/>
            <person name="Clegg M.T."/>
            <person name="Duvall M.R."/>
        </authorList>
    </citation>
    <scope>NUCLEOTIDE SEQUENCE [LARGE SCALE GENOMIC DNA]</scope>
    <source>
        <strain evidence="2 3">HR-AV</strain>
    </source>
</reference>
<dbReference type="RefSeq" id="WP_103788965.1">
    <property type="nucleotide sequence ID" value="NZ_PQVF01000006.1"/>
</dbReference>
<dbReference type="OrthoDB" id="1121756at2"/>
<keyword evidence="1" id="KW-0732">Signal</keyword>